<dbReference type="EMBL" id="RWGY01000013">
    <property type="protein sequence ID" value="TVU25467.1"/>
    <property type="molecule type" value="Genomic_DNA"/>
</dbReference>
<name>A0A5J9UQH2_9POAL</name>
<dbReference type="Gramene" id="TVU25467">
    <property type="protein sequence ID" value="TVU25467"/>
    <property type="gene ID" value="EJB05_27964"/>
</dbReference>
<feature type="non-terminal residue" evidence="1">
    <location>
        <position position="1"/>
    </location>
</feature>
<dbReference type="AlphaFoldDB" id="A0A5J9UQH2"/>
<organism evidence="1 2">
    <name type="scientific">Eragrostis curvula</name>
    <name type="common">weeping love grass</name>
    <dbReference type="NCBI Taxonomy" id="38414"/>
    <lineage>
        <taxon>Eukaryota</taxon>
        <taxon>Viridiplantae</taxon>
        <taxon>Streptophyta</taxon>
        <taxon>Embryophyta</taxon>
        <taxon>Tracheophyta</taxon>
        <taxon>Spermatophyta</taxon>
        <taxon>Magnoliopsida</taxon>
        <taxon>Liliopsida</taxon>
        <taxon>Poales</taxon>
        <taxon>Poaceae</taxon>
        <taxon>PACMAD clade</taxon>
        <taxon>Chloridoideae</taxon>
        <taxon>Eragrostideae</taxon>
        <taxon>Eragrostidinae</taxon>
        <taxon>Eragrostis</taxon>
    </lineage>
</organism>
<evidence type="ECO:0000313" key="1">
    <source>
        <dbReference type="EMBL" id="TVU25467.1"/>
    </source>
</evidence>
<keyword evidence="2" id="KW-1185">Reference proteome</keyword>
<reference evidence="1 2" key="1">
    <citation type="journal article" date="2019" name="Sci. Rep.">
        <title>A high-quality genome of Eragrostis curvula grass provides insights into Poaceae evolution and supports new strategies to enhance forage quality.</title>
        <authorList>
            <person name="Carballo J."/>
            <person name="Santos B.A.C.M."/>
            <person name="Zappacosta D."/>
            <person name="Garbus I."/>
            <person name="Selva J.P."/>
            <person name="Gallo C.A."/>
            <person name="Diaz A."/>
            <person name="Albertini E."/>
            <person name="Caccamo M."/>
            <person name="Echenique V."/>
        </authorList>
    </citation>
    <scope>NUCLEOTIDE SEQUENCE [LARGE SCALE GENOMIC DNA]</scope>
    <source>
        <strain evidence="2">cv. Victoria</strain>
        <tissue evidence="1">Leaf</tissue>
    </source>
</reference>
<proteinExistence type="predicted"/>
<accession>A0A5J9UQH2</accession>
<dbReference type="Proteomes" id="UP000324897">
    <property type="component" value="Chromosome 2"/>
</dbReference>
<gene>
    <name evidence="1" type="ORF">EJB05_27964</name>
</gene>
<protein>
    <submittedName>
        <fullName evidence="1">Uncharacterized protein</fullName>
    </submittedName>
</protein>
<comment type="caution">
    <text evidence="1">The sequence shown here is derived from an EMBL/GenBank/DDBJ whole genome shotgun (WGS) entry which is preliminary data.</text>
</comment>
<sequence>MSASAQETAAGNPPGGCLRELVLATGGAAHLGLLDGDGSVPGSVRCRRSETEERAQVPAQIQAERLGGSIGTPHARGMHPVTDSQLGFVFIAHLLEAHKEGPNQARTKLFFRLTEELG</sequence>
<evidence type="ECO:0000313" key="2">
    <source>
        <dbReference type="Proteomes" id="UP000324897"/>
    </source>
</evidence>